<dbReference type="Proteomes" id="UP001632038">
    <property type="component" value="Unassembled WGS sequence"/>
</dbReference>
<keyword evidence="2" id="KW-1185">Reference proteome</keyword>
<name>A0ABD3CCG8_9LAMI</name>
<organism evidence="1 2">
    <name type="scientific">Castilleja foliolosa</name>
    <dbReference type="NCBI Taxonomy" id="1961234"/>
    <lineage>
        <taxon>Eukaryota</taxon>
        <taxon>Viridiplantae</taxon>
        <taxon>Streptophyta</taxon>
        <taxon>Embryophyta</taxon>
        <taxon>Tracheophyta</taxon>
        <taxon>Spermatophyta</taxon>
        <taxon>Magnoliopsida</taxon>
        <taxon>eudicotyledons</taxon>
        <taxon>Gunneridae</taxon>
        <taxon>Pentapetalae</taxon>
        <taxon>asterids</taxon>
        <taxon>lamiids</taxon>
        <taxon>Lamiales</taxon>
        <taxon>Orobanchaceae</taxon>
        <taxon>Pedicularideae</taxon>
        <taxon>Castillejinae</taxon>
        <taxon>Castilleja</taxon>
    </lineage>
</organism>
<dbReference type="EMBL" id="JAVIJP010000039">
    <property type="protein sequence ID" value="KAL3627518.1"/>
    <property type="molecule type" value="Genomic_DNA"/>
</dbReference>
<comment type="caution">
    <text evidence="1">The sequence shown here is derived from an EMBL/GenBank/DDBJ whole genome shotgun (WGS) entry which is preliminary data.</text>
</comment>
<evidence type="ECO:0000313" key="2">
    <source>
        <dbReference type="Proteomes" id="UP001632038"/>
    </source>
</evidence>
<evidence type="ECO:0000313" key="1">
    <source>
        <dbReference type="EMBL" id="KAL3627518.1"/>
    </source>
</evidence>
<sequence length="43" mass="4964">MTRRLIYMSGYHCSDSVTASSSRRLHDSDELAATARRLKRVHK</sequence>
<gene>
    <name evidence="1" type="ORF">CASFOL_028881</name>
</gene>
<accession>A0ABD3CCG8</accession>
<dbReference type="AlphaFoldDB" id="A0ABD3CCG8"/>
<proteinExistence type="predicted"/>
<protein>
    <submittedName>
        <fullName evidence="1">Uncharacterized protein</fullName>
    </submittedName>
</protein>
<reference evidence="2" key="1">
    <citation type="journal article" date="2024" name="IScience">
        <title>Strigolactones Initiate the Formation of Haustorium-like Structures in Castilleja.</title>
        <authorList>
            <person name="Buerger M."/>
            <person name="Peterson D."/>
            <person name="Chory J."/>
        </authorList>
    </citation>
    <scope>NUCLEOTIDE SEQUENCE [LARGE SCALE GENOMIC DNA]</scope>
</reference>